<comment type="similarity">
    <text evidence="2">Belongs to the SIX/Sine oculis homeobox family.</text>
</comment>
<feature type="region of interest" description="Disordered" evidence="8">
    <location>
        <begin position="444"/>
        <end position="471"/>
    </location>
</feature>
<dbReference type="InterPro" id="IPR001356">
    <property type="entry name" value="HD"/>
</dbReference>
<sequence>MHKVVNFQNTAYINQPHHHHHRQQQPEQENGELNTTRPAYINTPNLYTTDSHRVDTTINATNTPIITTTSTSTTIINNNNDNDTLVNINLPLEINTSNNELFCNNNNNNDNKAFEYTPFQPLTTLNYLNEFTTTTAPTNQCVSYPTSSLQHHLQQNTFNYDYGQYSNDSYYSQQQTALTAHIHTTHKNDYISSSCSSSSCGGGGGAGVGGDPMSLSSTLTSVINNNNNNINTRRTTETRTSTTPIPSTTSTIITTTNNDKSSDNNNNNNSGTNSFFFNEVQIICICETLQQRGDIERLEIFLQTLPKWNTHIHYLECIQVAKAIIAFHHEQYTQLYHILESRNFSPAYHTRLQNLWLRAHYAEEEKLKGRTLGAVAKYRIRRKFPLPHTIWDGEETSYCFKEKSRNLLREWYHQNAYPSPRDKRQLAEITGLTITQVSNWFKNRRQRDRATDTTTGNVTPPTITMTTSPPIITTTTTTATTMMTNSSPTSTITLMSTSIPMSGVPSSALGLSSRGIMMQADINECDSCVELHTERNRSNETVEKINNETYGGIDSESEGDPLAYRYSSSGSNHLHHLHPNQYQNVRQLTSMDSMSNPLITDDRITDHSKMNQFIIDELNTMKHMNNKNISNNSMNRQYYNPQLTNNNFQSQGQLNNYFRLQDFPTFSHNSNNNNGNSLNEIPTIINRQPINSNYPLTHSMSNSNEKTRFEQETIQPMNPFLSYVVHDYEKSVLNLMSQELGNTMPTSSYPSNTIKLLPTSNSSSFSLNDNHVNLNKKTCSWINYPINEGGYDESCVNYTLSNNNNNINSVIPSILTTHSVLNNSPSQMTTVHNTLVWSTNQDVKHTRASSFIPQNYPSTIDESSCDESLSDDNNNNNNTNPNSSNHQYYQSHMLYPPQLNSFNPYIQTSSIKPPTGIISHNNNNNNIDYFNEKIDLTNLNSRIQYPIDNDTIENQTNLTPLVKQTVNHNDFNNSNITTTTTTTAQFNIEGNTTFSNCTHDQTFRQWLNDSLTVSQVNHCTDNCRIPVLLCPRSM</sequence>
<dbReference type="PROSITE" id="PS00027">
    <property type="entry name" value="HOMEOBOX_1"/>
    <property type="match status" value="1"/>
</dbReference>
<keyword evidence="5 7" id="KW-0371">Homeobox</keyword>
<dbReference type="PANTHER" id="PTHR10390">
    <property type="entry name" value="HOMEOBOX PROTEIN SIX"/>
    <property type="match status" value="1"/>
</dbReference>
<dbReference type="CDD" id="cd00086">
    <property type="entry name" value="homeodomain"/>
    <property type="match status" value="1"/>
</dbReference>
<dbReference type="GO" id="GO:0005634">
    <property type="term" value="C:nucleus"/>
    <property type="evidence" value="ECO:0007669"/>
    <property type="project" value="UniProtKB-SubCell"/>
</dbReference>
<proteinExistence type="inferred from homology"/>
<evidence type="ECO:0000256" key="5">
    <source>
        <dbReference type="ARBA" id="ARBA00023155"/>
    </source>
</evidence>
<dbReference type="InterPro" id="IPR008422">
    <property type="entry name" value="KN_HD"/>
</dbReference>
<organism evidence="10 11">
    <name type="scientific">Trichobilharzia regenti</name>
    <name type="common">Nasal bird schistosome</name>
    <dbReference type="NCBI Taxonomy" id="157069"/>
    <lineage>
        <taxon>Eukaryota</taxon>
        <taxon>Metazoa</taxon>
        <taxon>Spiralia</taxon>
        <taxon>Lophotrochozoa</taxon>
        <taxon>Platyhelminthes</taxon>
        <taxon>Trematoda</taxon>
        <taxon>Digenea</taxon>
        <taxon>Strigeidida</taxon>
        <taxon>Schistosomatoidea</taxon>
        <taxon>Schistosomatidae</taxon>
        <taxon>Trichobilharzia</taxon>
    </lineage>
</organism>
<dbReference type="Pfam" id="PF05920">
    <property type="entry name" value="Homeobox_KN"/>
    <property type="match status" value="1"/>
</dbReference>
<evidence type="ECO:0000256" key="7">
    <source>
        <dbReference type="PROSITE-ProRule" id="PRU00108"/>
    </source>
</evidence>
<evidence type="ECO:0000259" key="9">
    <source>
        <dbReference type="PROSITE" id="PS50071"/>
    </source>
</evidence>
<dbReference type="Pfam" id="PF16878">
    <property type="entry name" value="SIX1_SD"/>
    <property type="match status" value="1"/>
</dbReference>
<keyword evidence="10" id="KW-1185">Reference proteome</keyword>
<dbReference type="GO" id="GO:0005667">
    <property type="term" value="C:transcription regulator complex"/>
    <property type="evidence" value="ECO:0007669"/>
    <property type="project" value="TreeGrafter"/>
</dbReference>
<evidence type="ECO:0000256" key="3">
    <source>
        <dbReference type="ARBA" id="ARBA00022473"/>
    </source>
</evidence>
<evidence type="ECO:0000256" key="8">
    <source>
        <dbReference type="SAM" id="MobiDB-lite"/>
    </source>
</evidence>
<feature type="domain" description="Homeobox" evidence="9">
    <location>
        <begin position="391"/>
        <end position="451"/>
    </location>
</feature>
<evidence type="ECO:0000256" key="4">
    <source>
        <dbReference type="ARBA" id="ARBA00023125"/>
    </source>
</evidence>
<evidence type="ECO:0000256" key="6">
    <source>
        <dbReference type="ARBA" id="ARBA00023242"/>
    </source>
</evidence>
<dbReference type="GO" id="GO:0000978">
    <property type="term" value="F:RNA polymerase II cis-regulatory region sequence-specific DNA binding"/>
    <property type="evidence" value="ECO:0007669"/>
    <property type="project" value="TreeGrafter"/>
</dbReference>
<dbReference type="InterPro" id="IPR031701">
    <property type="entry name" value="SIX1_SD"/>
</dbReference>
<keyword evidence="6 7" id="KW-0539">Nucleus</keyword>
<feature type="region of interest" description="Disordered" evidence="8">
    <location>
        <begin position="848"/>
        <end position="887"/>
    </location>
</feature>
<feature type="compositionally biased region" description="Low complexity" evidence="8">
    <location>
        <begin position="871"/>
        <end position="885"/>
    </location>
</feature>
<dbReference type="WBParaSite" id="TREG1_116380.1">
    <property type="protein sequence ID" value="TREG1_116380.1"/>
    <property type="gene ID" value="TREG1_116380"/>
</dbReference>
<keyword evidence="4 7" id="KW-0238">DNA-binding</keyword>
<evidence type="ECO:0000313" key="10">
    <source>
        <dbReference type="Proteomes" id="UP000050795"/>
    </source>
</evidence>
<dbReference type="AlphaFoldDB" id="A0AA85IXQ3"/>
<comment type="subcellular location">
    <subcellularLocation>
        <location evidence="1 7">Nucleus</location>
    </subcellularLocation>
</comment>
<dbReference type="InterPro" id="IPR009057">
    <property type="entry name" value="Homeodomain-like_sf"/>
</dbReference>
<protein>
    <recommendedName>
        <fullName evidence="9">Homeobox domain-containing protein</fullName>
    </recommendedName>
</protein>
<evidence type="ECO:0000256" key="1">
    <source>
        <dbReference type="ARBA" id="ARBA00004123"/>
    </source>
</evidence>
<dbReference type="GO" id="GO:0000981">
    <property type="term" value="F:DNA-binding transcription factor activity, RNA polymerase II-specific"/>
    <property type="evidence" value="ECO:0007669"/>
    <property type="project" value="InterPro"/>
</dbReference>
<feature type="compositionally biased region" description="Polar residues" evidence="8">
    <location>
        <begin position="848"/>
        <end position="860"/>
    </location>
</feature>
<feature type="region of interest" description="Disordered" evidence="8">
    <location>
        <begin position="1"/>
        <end position="35"/>
    </location>
</feature>
<evidence type="ECO:0000256" key="2">
    <source>
        <dbReference type="ARBA" id="ARBA00008161"/>
    </source>
</evidence>
<dbReference type="InterPro" id="IPR017970">
    <property type="entry name" value="Homeobox_CS"/>
</dbReference>
<evidence type="ECO:0000313" key="11">
    <source>
        <dbReference type="WBParaSite" id="TREG1_116380.1"/>
    </source>
</evidence>
<feature type="DNA-binding region" description="Homeobox" evidence="7">
    <location>
        <begin position="393"/>
        <end position="452"/>
    </location>
</feature>
<reference evidence="10" key="1">
    <citation type="submission" date="2022-06" db="EMBL/GenBank/DDBJ databases">
        <authorList>
            <person name="Berger JAMES D."/>
            <person name="Berger JAMES D."/>
        </authorList>
    </citation>
    <scope>NUCLEOTIDE SEQUENCE [LARGE SCALE GENOMIC DNA]</scope>
</reference>
<reference evidence="11" key="2">
    <citation type="submission" date="2023-11" db="UniProtKB">
        <authorList>
            <consortium name="WormBaseParasite"/>
        </authorList>
    </citation>
    <scope>IDENTIFICATION</scope>
</reference>
<dbReference type="PANTHER" id="PTHR10390:SF61">
    <property type="entry name" value="HOMEOBOX PROTEIN SIX2"/>
    <property type="match status" value="1"/>
</dbReference>
<dbReference type="SUPFAM" id="SSF46689">
    <property type="entry name" value="Homeodomain-like"/>
    <property type="match status" value="1"/>
</dbReference>
<name>A0AA85IXQ3_TRIRE</name>
<dbReference type="SMART" id="SM00389">
    <property type="entry name" value="HOX"/>
    <property type="match status" value="1"/>
</dbReference>
<feature type="region of interest" description="Disordered" evidence="8">
    <location>
        <begin position="224"/>
        <end position="267"/>
    </location>
</feature>
<dbReference type="PROSITE" id="PS50071">
    <property type="entry name" value="HOMEOBOX_2"/>
    <property type="match status" value="1"/>
</dbReference>
<accession>A0AA85IXQ3</accession>
<feature type="compositionally biased region" description="Low complexity" evidence="8">
    <location>
        <begin position="452"/>
        <end position="471"/>
    </location>
</feature>
<keyword evidence="3" id="KW-0217">Developmental protein</keyword>
<dbReference type="Gene3D" id="1.10.10.60">
    <property type="entry name" value="Homeodomain-like"/>
    <property type="match status" value="1"/>
</dbReference>
<feature type="compositionally biased region" description="Polar residues" evidence="8">
    <location>
        <begin position="1"/>
        <end position="13"/>
    </location>
</feature>
<dbReference type="Proteomes" id="UP000050795">
    <property type="component" value="Unassembled WGS sequence"/>
</dbReference>
<dbReference type="FunFam" id="1.10.10.60:FF:000046">
    <property type="entry name" value="SIX homeobox 3"/>
    <property type="match status" value="1"/>
</dbReference>